<dbReference type="AlphaFoldDB" id="A0A1V4D944"/>
<reference evidence="1" key="1">
    <citation type="submission" date="2016-12" db="EMBL/GenBank/DDBJ databases">
        <title>Genome sequence of Streptomyces antioxidans MUSC 164.</title>
        <authorList>
            <person name="Lee L.-H."/>
            <person name="Ser H.-L."/>
        </authorList>
    </citation>
    <scope>NUCLEOTIDE SEQUENCE [LARGE SCALE GENOMIC DNA]</scope>
    <source>
        <strain evidence="1">MUSC 164</strain>
    </source>
</reference>
<name>A0A1V4D944_9ACTN</name>
<comment type="caution">
    <text evidence="1">The sequence shown here is derived from an EMBL/GenBank/DDBJ whole genome shotgun (WGS) entry which is preliminary data.</text>
</comment>
<dbReference type="EMBL" id="LAKD02000015">
    <property type="protein sequence ID" value="OPF82084.1"/>
    <property type="molecule type" value="Genomic_DNA"/>
</dbReference>
<dbReference type="Proteomes" id="UP000033615">
    <property type="component" value="Unassembled WGS sequence"/>
</dbReference>
<protein>
    <submittedName>
        <fullName evidence="1">Uncharacterized protein</fullName>
    </submittedName>
</protein>
<accession>A0A1V4D944</accession>
<organism evidence="1 2">
    <name type="scientific">Streptomyces antioxidans</name>
    <dbReference type="NCBI Taxonomy" id="1507734"/>
    <lineage>
        <taxon>Bacteria</taxon>
        <taxon>Bacillati</taxon>
        <taxon>Actinomycetota</taxon>
        <taxon>Actinomycetes</taxon>
        <taxon>Kitasatosporales</taxon>
        <taxon>Streptomycetaceae</taxon>
        <taxon>Streptomyces</taxon>
    </lineage>
</organism>
<evidence type="ECO:0000313" key="1">
    <source>
        <dbReference type="EMBL" id="OPF82084.1"/>
    </source>
</evidence>
<sequence length="426" mass="47062">MIAERYLHPVYANAKLEARIEQLGFSQAGLAREINLAVERLTGSHGSVTDTDVRRWLRYETKWPQDRIRLCIEEVLDASSEDLGFIPRRRKSRAPSEDGPVQRRAFVNAVGGAGLGLATPRGRQRRLGVSDVDRFHQDYVQILQEDRVVGGTRRVENLAIELATRVQSALTTGAVSNRVRDMLHRLAADAMAAAAFAALDASSPKRARAHLDKAMTLAGLSRDSQTRYRVWDHLMLASSMRENHAEAAAAADVMKRSTAARCDPLFASLGHMRNANALARLDQHTDALRALELAEKHFGRIAQPVRSDWISFYGVAEFDALSSYVWTAVGEHGRAEFCLHRTLSAIPEGMVRDRALFTAHLSLAQVRQGELELGCATARKASALLLPGSGSRRTAKTLARGRELLIASGSKTPEVTGWTEESRQWI</sequence>
<keyword evidence="2" id="KW-1185">Reference proteome</keyword>
<evidence type="ECO:0000313" key="2">
    <source>
        <dbReference type="Proteomes" id="UP000033615"/>
    </source>
</evidence>
<dbReference type="OrthoDB" id="4332031at2"/>
<gene>
    <name evidence="1" type="ORF">VT50_0208195</name>
</gene>
<proteinExistence type="predicted"/>